<dbReference type="RefSeq" id="WP_015232035.1">
    <property type="nucleotide sequence ID" value="NC_019791.1"/>
</dbReference>
<dbReference type="PIRSF" id="PIRSF005067">
    <property type="entry name" value="Tma_RNA-bind_prd"/>
    <property type="match status" value="1"/>
</dbReference>
<dbReference type="Gene3D" id="3.10.450.120">
    <property type="entry name" value="Pre-PUA domain, domain 1"/>
    <property type="match status" value="1"/>
</dbReference>
<organism evidence="2 3">
    <name type="scientific">Caldisphaera lagunensis (strain DSM 15908 / JCM 11604 / ANMR 0165 / IC-154)</name>
    <dbReference type="NCBI Taxonomy" id="1056495"/>
    <lineage>
        <taxon>Archaea</taxon>
        <taxon>Thermoproteota</taxon>
        <taxon>Thermoprotei</taxon>
        <taxon>Acidilobales</taxon>
        <taxon>Caldisphaeraceae</taxon>
        <taxon>Caldisphaera</taxon>
    </lineage>
</organism>
<dbReference type="Proteomes" id="UP000010469">
    <property type="component" value="Chromosome"/>
</dbReference>
<name>L0AAL2_CALLD</name>
<dbReference type="EMBL" id="CP003378">
    <property type="protein sequence ID" value="AFZ70137.1"/>
    <property type="molecule type" value="Genomic_DNA"/>
</dbReference>
<dbReference type="AlphaFoldDB" id="L0AAL2"/>
<dbReference type="Pfam" id="PF01472">
    <property type="entry name" value="PUA"/>
    <property type="match status" value="1"/>
</dbReference>
<dbReference type="InterPro" id="IPR022430">
    <property type="entry name" value="CHP03684"/>
</dbReference>
<dbReference type="GO" id="GO:0003723">
    <property type="term" value="F:RNA binding"/>
    <property type="evidence" value="ECO:0007669"/>
    <property type="project" value="InterPro"/>
</dbReference>
<protein>
    <submittedName>
        <fullName evidence="2">PUA-domain protein</fullName>
    </submittedName>
</protein>
<dbReference type="Pfam" id="PF09183">
    <property type="entry name" value="DUF1947"/>
    <property type="match status" value="1"/>
</dbReference>
<dbReference type="PANTHER" id="PTHR22798:SF0">
    <property type="entry name" value="MALIGNANT T-CELL-AMPLIFIED SEQUENCE 1"/>
    <property type="match status" value="1"/>
</dbReference>
<dbReference type="InterPro" id="IPR036974">
    <property type="entry name" value="PUA_sf"/>
</dbReference>
<proteinExistence type="predicted"/>
<dbReference type="GO" id="GO:0001731">
    <property type="term" value="P:formation of translation preinitiation complex"/>
    <property type="evidence" value="ECO:0007669"/>
    <property type="project" value="TreeGrafter"/>
</dbReference>
<dbReference type="eggNOG" id="arCOG00985">
    <property type="taxonomic scope" value="Archaea"/>
</dbReference>
<dbReference type="SUPFAM" id="SSF88697">
    <property type="entry name" value="PUA domain-like"/>
    <property type="match status" value="1"/>
</dbReference>
<dbReference type="NCBIfam" id="TIGR03684">
    <property type="entry name" value="arCOG00985"/>
    <property type="match status" value="1"/>
</dbReference>
<dbReference type="KEGG" id="clg:Calag_0361"/>
<gene>
    <name evidence="2" type="ordered locus">Calag_0361</name>
</gene>
<dbReference type="NCBIfam" id="TIGR00451">
    <property type="entry name" value="unchar_dom_2"/>
    <property type="match status" value="1"/>
</dbReference>
<reference evidence="3" key="1">
    <citation type="submission" date="2012-03" db="EMBL/GenBank/DDBJ databases">
        <title>Complete genome of Caldisphaera lagunensis DSM 15908.</title>
        <authorList>
            <person name="Lucas S."/>
            <person name="Copeland A."/>
            <person name="Lapidus A."/>
            <person name="Glavina del Rio T."/>
            <person name="Dalin E."/>
            <person name="Tice H."/>
            <person name="Bruce D."/>
            <person name="Goodwin L."/>
            <person name="Pitluck S."/>
            <person name="Peters L."/>
            <person name="Mikhailova N."/>
            <person name="Teshima H."/>
            <person name="Kyrpides N."/>
            <person name="Mavromatis K."/>
            <person name="Ivanova N."/>
            <person name="Brettin T."/>
            <person name="Detter J.C."/>
            <person name="Han C."/>
            <person name="Larimer F."/>
            <person name="Land M."/>
            <person name="Hauser L."/>
            <person name="Markowitz V."/>
            <person name="Cheng J.-F."/>
            <person name="Hugenholtz P."/>
            <person name="Woyke T."/>
            <person name="Wu D."/>
            <person name="Spring S."/>
            <person name="Schroeder M."/>
            <person name="Brambilla E."/>
            <person name="Klenk H.-P."/>
            <person name="Eisen J.A."/>
        </authorList>
    </citation>
    <scope>NUCLEOTIDE SEQUENCE [LARGE SCALE GENOMIC DNA]</scope>
    <source>
        <strain evidence="3">DSM 15908 / JCM 11604 / IC-154</strain>
    </source>
</reference>
<dbReference type="GeneID" id="14211621"/>
<dbReference type="PANTHER" id="PTHR22798">
    <property type="entry name" value="MCT-1 PROTEIN"/>
    <property type="match status" value="1"/>
</dbReference>
<keyword evidence="3" id="KW-1185">Reference proteome</keyword>
<feature type="domain" description="PUA" evidence="1">
    <location>
        <begin position="81"/>
        <end position="160"/>
    </location>
</feature>
<dbReference type="InterPro" id="IPR015947">
    <property type="entry name" value="PUA-like_sf"/>
</dbReference>
<sequence>MSEKIKISKRHLLSKKEIKEVRDQILKEYPNLPMEWDKVEIAVYQDISFYLDNNFPCIVKKGDLIFPTLLCLLKRDNSWMNGVIIDRGATNAVSRGADLMLPGIKGVRGEFKEKSIIAAYDQDKGVPVMIGRSLYNSKEISDLIKQKAKGKAIENLHYSGDLIWKISVSL</sequence>
<dbReference type="PROSITE" id="PS50890">
    <property type="entry name" value="PUA"/>
    <property type="match status" value="1"/>
</dbReference>
<dbReference type="InterPro" id="IPR004521">
    <property type="entry name" value="Uncharacterised_CHP00451"/>
</dbReference>
<evidence type="ECO:0000313" key="3">
    <source>
        <dbReference type="Proteomes" id="UP000010469"/>
    </source>
</evidence>
<dbReference type="InParanoid" id="L0AAL2"/>
<dbReference type="SMART" id="SM00359">
    <property type="entry name" value="PUA"/>
    <property type="match status" value="1"/>
</dbReference>
<dbReference type="InterPro" id="IPR002478">
    <property type="entry name" value="PUA"/>
</dbReference>
<dbReference type="FunCoup" id="L0AAL2">
    <property type="interactions" value="44"/>
</dbReference>
<dbReference type="STRING" id="1056495.Calag_0361"/>
<evidence type="ECO:0000313" key="2">
    <source>
        <dbReference type="EMBL" id="AFZ70137.1"/>
    </source>
</evidence>
<evidence type="ECO:0000259" key="1">
    <source>
        <dbReference type="SMART" id="SM00359"/>
    </source>
</evidence>
<dbReference type="Gene3D" id="2.30.130.10">
    <property type="entry name" value="PUA domain"/>
    <property type="match status" value="1"/>
</dbReference>
<dbReference type="HOGENOM" id="CLU_090468_1_1_2"/>
<dbReference type="SUPFAM" id="SSF88802">
    <property type="entry name" value="Pre-PUA domain"/>
    <property type="match status" value="1"/>
</dbReference>
<dbReference type="InterPro" id="IPR015266">
    <property type="entry name" value="DUF1947"/>
</dbReference>
<accession>L0AAL2</accession>
<dbReference type="OrthoDB" id="27972at2157"/>
<dbReference type="InterPro" id="IPR016437">
    <property type="entry name" value="MCT-1/Tma20"/>
</dbReference>